<accession>A0A9Q9SDP0</accession>
<dbReference type="Proteomes" id="UP000494172">
    <property type="component" value="Unassembled WGS sequence"/>
</dbReference>
<dbReference type="InterPro" id="IPR006175">
    <property type="entry name" value="YjgF/YER057c/UK114"/>
</dbReference>
<reference evidence="2 4" key="2">
    <citation type="submission" date="2022-10" db="EMBL/GenBank/DDBJ databases">
        <title>Genomic of Burkholderia cepacia PN-1.</title>
        <authorList>
            <person name="Yang Y."/>
            <person name="Guan H."/>
            <person name="Huang J."/>
        </authorList>
    </citation>
    <scope>NUCLEOTIDE SEQUENCE [LARGE SCALE GENOMIC DNA]</scope>
    <source>
        <strain evidence="2 4">PN-1</strain>
    </source>
</reference>
<sequence length="135" mass="14168">MLRAINPPGATIPGISQAILVEGGQPLYLSGHVPFDAEGAVVGADHATQLDQVFRNIAATLRAAGVGFESVARLTIYVRDFDSSLLPQIREVRDRWVNTACPPASALVGVASLFRTDVLVEVDAFAIVPAAKSSG</sequence>
<evidence type="ECO:0000313" key="2">
    <source>
        <dbReference type="EMBL" id="XAE50478.1"/>
    </source>
</evidence>
<gene>
    <name evidence="1" type="ORF">BAR24066_00273</name>
    <name evidence="2" type="ORF">OHZ10_28725</name>
</gene>
<dbReference type="Gene3D" id="3.30.1330.40">
    <property type="entry name" value="RutC-like"/>
    <property type="match status" value="1"/>
</dbReference>
<evidence type="ECO:0000313" key="3">
    <source>
        <dbReference type="Proteomes" id="UP000494172"/>
    </source>
</evidence>
<evidence type="ECO:0000313" key="1">
    <source>
        <dbReference type="EMBL" id="VWB09609.1"/>
    </source>
</evidence>
<reference evidence="1 3" key="1">
    <citation type="submission" date="2019-09" db="EMBL/GenBank/DDBJ databases">
        <authorList>
            <person name="Depoorter E."/>
        </authorList>
    </citation>
    <scope>NUCLEOTIDE SEQUENCE [LARGE SCALE GENOMIC DNA]</scope>
    <source>
        <strain evidence="1">LMG 24066</strain>
    </source>
</reference>
<dbReference type="CDD" id="cd00448">
    <property type="entry name" value="YjgF_YER057c_UK114_family"/>
    <property type="match status" value="1"/>
</dbReference>
<dbReference type="Proteomes" id="UP001448498">
    <property type="component" value="Chromosome 3"/>
</dbReference>
<evidence type="ECO:0000313" key="4">
    <source>
        <dbReference type="Proteomes" id="UP001448498"/>
    </source>
</evidence>
<dbReference type="RefSeq" id="WP_059240123.1">
    <property type="nucleotide sequence ID" value="NZ_CABVPX010000001.1"/>
</dbReference>
<dbReference type="PANTHER" id="PTHR11803:SF39">
    <property type="entry name" value="2-IMINOBUTANOATE_2-IMINOPROPANOATE DEAMINASE"/>
    <property type="match status" value="1"/>
</dbReference>
<dbReference type="GO" id="GO:0005829">
    <property type="term" value="C:cytosol"/>
    <property type="evidence" value="ECO:0007669"/>
    <property type="project" value="TreeGrafter"/>
</dbReference>
<name>A0A9Q9SDP0_9BURK</name>
<dbReference type="SUPFAM" id="SSF55298">
    <property type="entry name" value="YjgF-like"/>
    <property type="match status" value="1"/>
</dbReference>
<dbReference type="GO" id="GO:0019239">
    <property type="term" value="F:deaminase activity"/>
    <property type="evidence" value="ECO:0007669"/>
    <property type="project" value="TreeGrafter"/>
</dbReference>
<dbReference type="Pfam" id="PF01042">
    <property type="entry name" value="Ribonuc_L-PSP"/>
    <property type="match status" value="1"/>
</dbReference>
<keyword evidence="4" id="KW-1185">Reference proteome</keyword>
<dbReference type="EMBL" id="CP109822">
    <property type="protein sequence ID" value="XAE50478.1"/>
    <property type="molecule type" value="Genomic_DNA"/>
</dbReference>
<dbReference type="PANTHER" id="PTHR11803">
    <property type="entry name" value="2-IMINOBUTANOATE/2-IMINOPROPANOATE DEAMINASE RIDA"/>
    <property type="match status" value="1"/>
</dbReference>
<dbReference type="InterPro" id="IPR035959">
    <property type="entry name" value="RutC-like_sf"/>
</dbReference>
<proteinExistence type="predicted"/>
<organism evidence="1 3">
    <name type="scientific">Burkholderia arboris</name>
    <dbReference type="NCBI Taxonomy" id="488730"/>
    <lineage>
        <taxon>Bacteria</taxon>
        <taxon>Pseudomonadati</taxon>
        <taxon>Pseudomonadota</taxon>
        <taxon>Betaproteobacteria</taxon>
        <taxon>Burkholderiales</taxon>
        <taxon>Burkholderiaceae</taxon>
        <taxon>Burkholderia</taxon>
        <taxon>Burkholderia cepacia complex</taxon>
    </lineage>
</organism>
<dbReference type="AlphaFoldDB" id="A0A9Q9SDP0"/>
<protein>
    <submittedName>
        <fullName evidence="1">Endoribonuclease</fullName>
    </submittedName>
    <submittedName>
        <fullName evidence="2">RidA family protein</fullName>
    </submittedName>
</protein>
<dbReference type="EMBL" id="CABVPX010000001">
    <property type="protein sequence ID" value="VWB09609.1"/>
    <property type="molecule type" value="Genomic_DNA"/>
</dbReference>